<dbReference type="AlphaFoldDB" id="A0A409VNW4"/>
<sequence>MGRQQPQHPGPPEGTSPAGQVGFVSEQISQTGMVCGAALEQATRKAAARIENTGFILSNNTA</sequence>
<dbReference type="InParanoid" id="A0A409VNW4"/>
<proteinExistence type="predicted"/>
<feature type="region of interest" description="Disordered" evidence="1">
    <location>
        <begin position="1"/>
        <end position="21"/>
    </location>
</feature>
<evidence type="ECO:0000313" key="3">
    <source>
        <dbReference type="Proteomes" id="UP000284706"/>
    </source>
</evidence>
<name>A0A409VNW4_9AGAR</name>
<reference evidence="2 3" key="1">
    <citation type="journal article" date="2018" name="Evol. Lett.">
        <title>Horizontal gene cluster transfer increased hallucinogenic mushroom diversity.</title>
        <authorList>
            <person name="Reynolds H.T."/>
            <person name="Vijayakumar V."/>
            <person name="Gluck-Thaler E."/>
            <person name="Korotkin H.B."/>
            <person name="Matheny P.B."/>
            <person name="Slot J.C."/>
        </authorList>
    </citation>
    <scope>NUCLEOTIDE SEQUENCE [LARGE SCALE GENOMIC DNA]</scope>
    <source>
        <strain evidence="2 3">SRW20</strain>
    </source>
</reference>
<gene>
    <name evidence="2" type="ORF">CVT26_005842</name>
</gene>
<protein>
    <submittedName>
        <fullName evidence="2">Uncharacterized protein</fullName>
    </submittedName>
</protein>
<dbReference type="OrthoDB" id="10589335at2759"/>
<evidence type="ECO:0000256" key="1">
    <source>
        <dbReference type="SAM" id="MobiDB-lite"/>
    </source>
</evidence>
<organism evidence="2 3">
    <name type="scientific">Gymnopilus dilepis</name>
    <dbReference type="NCBI Taxonomy" id="231916"/>
    <lineage>
        <taxon>Eukaryota</taxon>
        <taxon>Fungi</taxon>
        <taxon>Dikarya</taxon>
        <taxon>Basidiomycota</taxon>
        <taxon>Agaricomycotina</taxon>
        <taxon>Agaricomycetes</taxon>
        <taxon>Agaricomycetidae</taxon>
        <taxon>Agaricales</taxon>
        <taxon>Agaricineae</taxon>
        <taxon>Hymenogastraceae</taxon>
        <taxon>Gymnopilus</taxon>
    </lineage>
</organism>
<keyword evidence="3" id="KW-1185">Reference proteome</keyword>
<comment type="caution">
    <text evidence="2">The sequence shown here is derived from an EMBL/GenBank/DDBJ whole genome shotgun (WGS) entry which is preliminary data.</text>
</comment>
<dbReference type="Proteomes" id="UP000284706">
    <property type="component" value="Unassembled WGS sequence"/>
</dbReference>
<dbReference type="EMBL" id="NHYE01005605">
    <property type="protein sequence ID" value="PPQ67962.1"/>
    <property type="molecule type" value="Genomic_DNA"/>
</dbReference>
<evidence type="ECO:0000313" key="2">
    <source>
        <dbReference type="EMBL" id="PPQ67962.1"/>
    </source>
</evidence>
<accession>A0A409VNW4</accession>